<dbReference type="GO" id="GO:0033281">
    <property type="term" value="C:TAT protein transport complex"/>
    <property type="evidence" value="ECO:0007669"/>
    <property type="project" value="UniProtKB-UniRule"/>
</dbReference>
<organism evidence="6 7">
    <name type="scientific">Stygiobacter electus</name>
    <dbReference type="NCBI Taxonomy" id="3032292"/>
    <lineage>
        <taxon>Bacteria</taxon>
        <taxon>Pseudomonadati</taxon>
        <taxon>Ignavibacteriota</taxon>
        <taxon>Ignavibacteria</taxon>
        <taxon>Ignavibacteriales</taxon>
        <taxon>Melioribacteraceae</taxon>
        <taxon>Stygiobacter</taxon>
    </lineage>
</organism>
<dbReference type="PRINTS" id="PR01840">
    <property type="entry name" value="TATCFAMILY"/>
</dbReference>
<sequence length="250" mass="28556">MSEEKELKENGSGEVEMTFLDHLEELRWRVIYSLIGIVIGTIIAWIFIDFFIEQILLLPAKESGLKLQNLKPFGQLFLYFQVAIIIGLILSFPNVVYQIWKFIAPALRQKEKKYIKWIVIFTTFCFLVGVVFAYFVMLPLTLKFAAQFGSPTIENNFSIDEYFSIILSIILGAGLVFELPMLSFFLSSIGILTPKFMRKYRRHSIVAIMILAAVLTPGTDPVSQLLLAIPLVILYEISILVSKIFQRKSA</sequence>
<dbReference type="Pfam" id="PF00902">
    <property type="entry name" value="TatC"/>
    <property type="match status" value="1"/>
</dbReference>
<dbReference type="PANTHER" id="PTHR30371">
    <property type="entry name" value="SEC-INDEPENDENT PROTEIN TRANSLOCASE PROTEIN TATC"/>
    <property type="match status" value="1"/>
</dbReference>
<evidence type="ECO:0000256" key="5">
    <source>
        <dbReference type="HAMAP-Rule" id="MF_00902"/>
    </source>
</evidence>
<evidence type="ECO:0000256" key="2">
    <source>
        <dbReference type="ARBA" id="ARBA00022692"/>
    </source>
</evidence>
<feature type="transmembrane region" description="Helical" evidence="5">
    <location>
        <begin position="30"/>
        <end position="56"/>
    </location>
</feature>
<dbReference type="InterPro" id="IPR002033">
    <property type="entry name" value="TatC"/>
</dbReference>
<name>A0AAE3P262_9BACT</name>
<comment type="caution">
    <text evidence="6">The sequence shown here is derived from an EMBL/GenBank/DDBJ whole genome shotgun (WGS) entry which is preliminary data.</text>
</comment>
<evidence type="ECO:0000313" key="6">
    <source>
        <dbReference type="EMBL" id="MDF1612412.1"/>
    </source>
</evidence>
<protein>
    <recommendedName>
        <fullName evidence="5">Sec-independent protein translocase protein TatC</fullName>
    </recommendedName>
</protein>
<evidence type="ECO:0000313" key="7">
    <source>
        <dbReference type="Proteomes" id="UP001221302"/>
    </source>
</evidence>
<comment type="subunit">
    <text evidence="5">Forms a complex with TatA.</text>
</comment>
<keyword evidence="2 5" id="KW-0812">Transmembrane</keyword>
<keyword evidence="7" id="KW-1185">Reference proteome</keyword>
<feature type="transmembrane region" description="Helical" evidence="5">
    <location>
        <begin position="76"/>
        <end position="97"/>
    </location>
</feature>
<keyword evidence="5" id="KW-0811">Translocation</keyword>
<accession>A0AAE3P262</accession>
<keyword evidence="4 5" id="KW-0472">Membrane</keyword>
<dbReference type="GO" id="GO:0065002">
    <property type="term" value="P:intracellular protein transmembrane transport"/>
    <property type="evidence" value="ECO:0007669"/>
    <property type="project" value="TreeGrafter"/>
</dbReference>
<keyword evidence="5" id="KW-0813">Transport</keyword>
<dbReference type="Proteomes" id="UP001221302">
    <property type="component" value="Unassembled WGS sequence"/>
</dbReference>
<keyword evidence="5" id="KW-0653">Protein transport</keyword>
<proteinExistence type="inferred from homology"/>
<dbReference type="PANTHER" id="PTHR30371:SF0">
    <property type="entry name" value="SEC-INDEPENDENT PROTEIN TRANSLOCASE PROTEIN TATC, CHLOROPLASTIC-RELATED"/>
    <property type="match status" value="1"/>
</dbReference>
<dbReference type="RefSeq" id="WP_321536183.1">
    <property type="nucleotide sequence ID" value="NZ_JARGDL010000013.1"/>
</dbReference>
<comment type="function">
    <text evidence="5">Part of the twin-arginine translocation (Tat) system that transports large folded proteins containing a characteristic twin-arginine motif in their signal peptide across membranes.</text>
</comment>
<feature type="transmembrane region" description="Helical" evidence="5">
    <location>
        <begin position="117"/>
        <end position="142"/>
    </location>
</feature>
<dbReference type="NCBIfam" id="TIGR00945">
    <property type="entry name" value="tatC"/>
    <property type="match status" value="1"/>
</dbReference>
<dbReference type="HAMAP" id="MF_00902">
    <property type="entry name" value="TatC"/>
    <property type="match status" value="1"/>
</dbReference>
<comment type="subcellular location">
    <subcellularLocation>
        <location evidence="5">Cell membrane</location>
        <topology evidence="5">Multi-pass membrane protein</topology>
    </subcellularLocation>
    <subcellularLocation>
        <location evidence="1">Membrane</location>
        <topology evidence="1">Multi-pass membrane protein</topology>
    </subcellularLocation>
</comment>
<keyword evidence="3 5" id="KW-1133">Transmembrane helix</keyword>
<feature type="transmembrane region" description="Helical" evidence="5">
    <location>
        <begin position="162"/>
        <end position="191"/>
    </location>
</feature>
<feature type="transmembrane region" description="Helical" evidence="5">
    <location>
        <begin position="203"/>
        <end position="219"/>
    </location>
</feature>
<keyword evidence="5" id="KW-1003">Cell membrane</keyword>
<evidence type="ECO:0000256" key="4">
    <source>
        <dbReference type="ARBA" id="ARBA00023136"/>
    </source>
</evidence>
<evidence type="ECO:0000256" key="3">
    <source>
        <dbReference type="ARBA" id="ARBA00022989"/>
    </source>
</evidence>
<dbReference type="GO" id="GO:0043953">
    <property type="term" value="P:protein transport by the Tat complex"/>
    <property type="evidence" value="ECO:0007669"/>
    <property type="project" value="UniProtKB-UniRule"/>
</dbReference>
<evidence type="ECO:0000256" key="1">
    <source>
        <dbReference type="ARBA" id="ARBA00004141"/>
    </source>
</evidence>
<dbReference type="AlphaFoldDB" id="A0AAE3P262"/>
<dbReference type="EMBL" id="JARGDL010000013">
    <property type="protein sequence ID" value="MDF1612412.1"/>
    <property type="molecule type" value="Genomic_DNA"/>
</dbReference>
<dbReference type="GO" id="GO:0009977">
    <property type="term" value="F:proton motive force dependent protein transmembrane transporter activity"/>
    <property type="evidence" value="ECO:0007669"/>
    <property type="project" value="TreeGrafter"/>
</dbReference>
<reference evidence="6" key="1">
    <citation type="submission" date="2023-03" db="EMBL/GenBank/DDBJ databases">
        <title>Stygiobacter electus gen. nov., sp. nov., facultatively anaerobic thermotolerant bacterium of the class Ignavibacteria from a well of Yessentuki mineral water deposit.</title>
        <authorList>
            <person name="Podosokorskaya O.A."/>
            <person name="Elcheninov A.G."/>
            <person name="Petrova N.F."/>
            <person name="Zavarzina D.G."/>
            <person name="Kublanov I.V."/>
            <person name="Merkel A.Y."/>
        </authorList>
    </citation>
    <scope>NUCLEOTIDE SEQUENCE</scope>
    <source>
        <strain evidence="6">09-Me</strain>
    </source>
</reference>
<gene>
    <name evidence="5 6" type="primary">tatC</name>
    <name evidence="6" type="ORF">P0M35_09635</name>
</gene>
<comment type="similarity">
    <text evidence="5">Belongs to the TatC family.</text>
</comment>
<feature type="transmembrane region" description="Helical" evidence="5">
    <location>
        <begin position="225"/>
        <end position="245"/>
    </location>
</feature>